<feature type="transmembrane region" description="Helical" evidence="6">
    <location>
        <begin position="53"/>
        <end position="74"/>
    </location>
</feature>
<sequence length="237" mass="24402">MNDVLAWCGAPPLPWELWGRWTLDPALFAGLALAALTLTRATRGVPVGRRRAGWAGLGVTGAVFITPLCALAVALFSARAAQHMVLVLVAAPLIAMALPPPARRGAALLTAAFTALFWLWHLPGPYDAALRDGALYWLSHLSLLGIAIALWRALLADASPGSLALGAVASAQMGLLGAVIVFAPGALYASHLGTTAVFGLSALADQQLGGLLMWVPGGLVFLLVGVAGALRLVRPAA</sequence>
<keyword evidence="4 6" id="KW-1133">Transmembrane helix</keyword>
<organism evidence="7 8">
    <name type="scientific">Falsiroseomonas algicola</name>
    <dbReference type="NCBI Taxonomy" id="2716930"/>
    <lineage>
        <taxon>Bacteria</taxon>
        <taxon>Pseudomonadati</taxon>
        <taxon>Pseudomonadota</taxon>
        <taxon>Alphaproteobacteria</taxon>
        <taxon>Acetobacterales</taxon>
        <taxon>Roseomonadaceae</taxon>
        <taxon>Falsiroseomonas</taxon>
    </lineage>
</organism>
<evidence type="ECO:0000256" key="2">
    <source>
        <dbReference type="ARBA" id="ARBA00022475"/>
    </source>
</evidence>
<evidence type="ECO:0000256" key="4">
    <source>
        <dbReference type="ARBA" id="ARBA00022989"/>
    </source>
</evidence>
<feature type="transmembrane region" description="Helical" evidence="6">
    <location>
        <begin position="80"/>
        <end position="98"/>
    </location>
</feature>
<evidence type="ECO:0000256" key="5">
    <source>
        <dbReference type="ARBA" id="ARBA00023136"/>
    </source>
</evidence>
<keyword evidence="8" id="KW-1185">Reference proteome</keyword>
<proteinExistence type="predicted"/>
<evidence type="ECO:0000256" key="6">
    <source>
        <dbReference type="SAM" id="Phobius"/>
    </source>
</evidence>
<reference evidence="7 8" key="2">
    <citation type="submission" date="2020-03" db="EMBL/GenBank/DDBJ databases">
        <title>Roseomonas stagni sp. nov., isolated from pond water in Japan.</title>
        <authorList>
            <person name="Furuhata K."/>
            <person name="Miyamoto H."/>
            <person name="Goto K."/>
        </authorList>
    </citation>
    <scope>NUCLEOTIDE SEQUENCE [LARGE SCALE GENOMIC DNA]</scope>
    <source>
        <strain evidence="7 8">PeD5</strain>
    </source>
</reference>
<dbReference type="AlphaFoldDB" id="A0A6M1LIL6"/>
<evidence type="ECO:0000256" key="1">
    <source>
        <dbReference type="ARBA" id="ARBA00004651"/>
    </source>
</evidence>
<dbReference type="RefSeq" id="WP_164694005.1">
    <property type="nucleotide sequence ID" value="NZ_JAAIKB010000003.1"/>
</dbReference>
<accession>A0A6M1LIL6</accession>
<comment type="caution">
    <text evidence="7">The sequence shown here is derived from an EMBL/GenBank/DDBJ whole genome shotgun (WGS) entry which is preliminary data.</text>
</comment>
<reference evidence="7 8" key="1">
    <citation type="submission" date="2020-02" db="EMBL/GenBank/DDBJ databases">
        <authorList>
            <person name="Kim H.M."/>
            <person name="Jeon C.O."/>
        </authorList>
    </citation>
    <scope>NUCLEOTIDE SEQUENCE [LARGE SCALE GENOMIC DNA]</scope>
    <source>
        <strain evidence="7 8">PeD5</strain>
    </source>
</reference>
<name>A0A6M1LIL6_9PROT</name>
<feature type="transmembrane region" description="Helical" evidence="6">
    <location>
        <begin position="105"/>
        <end position="122"/>
    </location>
</feature>
<keyword evidence="5 6" id="KW-0472">Membrane</keyword>
<feature type="transmembrane region" description="Helical" evidence="6">
    <location>
        <begin position="163"/>
        <end position="191"/>
    </location>
</feature>
<dbReference type="InterPro" id="IPR019108">
    <property type="entry name" value="Caa3_assmbl_CtaG-rel"/>
</dbReference>
<evidence type="ECO:0000313" key="8">
    <source>
        <dbReference type="Proteomes" id="UP000475385"/>
    </source>
</evidence>
<feature type="transmembrane region" description="Helical" evidence="6">
    <location>
        <begin position="134"/>
        <end position="151"/>
    </location>
</feature>
<dbReference type="EMBL" id="JAAIKB010000003">
    <property type="protein sequence ID" value="NGM20091.1"/>
    <property type="molecule type" value="Genomic_DNA"/>
</dbReference>
<comment type="subcellular location">
    <subcellularLocation>
        <location evidence="1">Cell membrane</location>
        <topology evidence="1">Multi-pass membrane protein</topology>
    </subcellularLocation>
</comment>
<evidence type="ECO:0000313" key="7">
    <source>
        <dbReference type="EMBL" id="NGM20091.1"/>
    </source>
</evidence>
<gene>
    <name evidence="7" type="ORF">G3576_08705</name>
</gene>
<feature type="transmembrane region" description="Helical" evidence="6">
    <location>
        <begin position="21"/>
        <end position="41"/>
    </location>
</feature>
<dbReference type="GO" id="GO:0005886">
    <property type="term" value="C:plasma membrane"/>
    <property type="evidence" value="ECO:0007669"/>
    <property type="project" value="UniProtKB-SubCell"/>
</dbReference>
<keyword evidence="3 6" id="KW-0812">Transmembrane</keyword>
<protein>
    <submittedName>
        <fullName evidence="7">Cytochrome c oxidase assembly protein</fullName>
    </submittedName>
</protein>
<dbReference type="Proteomes" id="UP000475385">
    <property type="component" value="Unassembled WGS sequence"/>
</dbReference>
<dbReference type="Pfam" id="PF09678">
    <property type="entry name" value="Caa3_CtaG"/>
    <property type="match status" value="2"/>
</dbReference>
<evidence type="ECO:0000256" key="3">
    <source>
        <dbReference type="ARBA" id="ARBA00022692"/>
    </source>
</evidence>
<feature type="transmembrane region" description="Helical" evidence="6">
    <location>
        <begin position="211"/>
        <end position="233"/>
    </location>
</feature>
<keyword evidence="2" id="KW-1003">Cell membrane</keyword>